<name>A0A0G2EMX5_9PEZI</name>
<evidence type="ECO:0000313" key="3">
    <source>
        <dbReference type="Proteomes" id="UP000034182"/>
    </source>
</evidence>
<reference evidence="2 3" key="2">
    <citation type="submission" date="2015-05" db="EMBL/GenBank/DDBJ databases">
        <title>Distinctive expansion of gene families associated with plant cell wall degradation and secondary metabolism in the genomes of grapevine trunk pathogens.</title>
        <authorList>
            <person name="Lawrence D.P."/>
            <person name="Travadon R."/>
            <person name="Rolshausen P.E."/>
            <person name="Baumgartner K."/>
        </authorList>
    </citation>
    <scope>NUCLEOTIDE SEQUENCE [LARGE SCALE GENOMIC DNA]</scope>
    <source>
        <strain evidence="2">DS831</strain>
    </source>
</reference>
<feature type="domain" description="2EXR" evidence="1">
    <location>
        <begin position="76"/>
        <end position="152"/>
    </location>
</feature>
<evidence type="ECO:0000313" key="2">
    <source>
        <dbReference type="EMBL" id="KKY23679.1"/>
    </source>
</evidence>
<dbReference type="Pfam" id="PF20150">
    <property type="entry name" value="2EXR"/>
    <property type="match status" value="1"/>
</dbReference>
<dbReference type="Proteomes" id="UP000034182">
    <property type="component" value="Unassembled WGS sequence"/>
</dbReference>
<protein>
    <recommendedName>
        <fullName evidence="1">2EXR domain-containing protein</fullName>
    </recommendedName>
</protein>
<dbReference type="InterPro" id="IPR045518">
    <property type="entry name" value="2EXR"/>
</dbReference>
<organism evidence="2 3">
    <name type="scientific">Diplodia seriata</name>
    <dbReference type="NCBI Taxonomy" id="420778"/>
    <lineage>
        <taxon>Eukaryota</taxon>
        <taxon>Fungi</taxon>
        <taxon>Dikarya</taxon>
        <taxon>Ascomycota</taxon>
        <taxon>Pezizomycotina</taxon>
        <taxon>Dothideomycetes</taxon>
        <taxon>Dothideomycetes incertae sedis</taxon>
        <taxon>Botryosphaeriales</taxon>
        <taxon>Botryosphaeriaceae</taxon>
        <taxon>Diplodia</taxon>
    </lineage>
</organism>
<evidence type="ECO:0000259" key="1">
    <source>
        <dbReference type="Pfam" id="PF20150"/>
    </source>
</evidence>
<comment type="caution">
    <text evidence="2">The sequence shown here is derived from an EMBL/GenBank/DDBJ whole genome shotgun (WGS) entry which is preliminary data.</text>
</comment>
<gene>
    <name evidence="2" type="ORF">UCDDS831_g02900</name>
</gene>
<reference evidence="2 3" key="1">
    <citation type="submission" date="2015-03" db="EMBL/GenBank/DDBJ databases">
        <authorList>
            <person name="Morales-Cruz A."/>
            <person name="Amrine K.C."/>
            <person name="Cantu D."/>
        </authorList>
    </citation>
    <scope>NUCLEOTIDE SEQUENCE [LARGE SCALE GENOMIC DNA]</scope>
    <source>
        <strain evidence="2">DS831</strain>
    </source>
</reference>
<dbReference type="AlphaFoldDB" id="A0A0G2EMX5"/>
<proteinExistence type="predicted"/>
<dbReference type="EMBL" id="LAQI01000065">
    <property type="protein sequence ID" value="KKY23679.1"/>
    <property type="molecule type" value="Genomic_DNA"/>
</dbReference>
<accession>A0A0G2EMX5</accession>
<sequence length="301" mass="34804">MADTSLRPTDIERTNRDMDAVMKGDYNGDVEIKPELLQVTKSAPDYPSQTLTAFPLKILRSRNPTTPPPHQIFPWDKLPPELKNRIYELSLAVPHPLIVDEWLGRSSLCHDRSMYCSPPDLDNYSRSCRHALTPSLLRINKETYKDAMPIMYANELYFSDNNVFSTFLRTRRPAVLQKVKKLILCGIHWRLCRDMVGLVELDSLAFEFDGEGVLGVESWAWEIFNTAYWYLKSLAPEKAKSIVRLDPITMSSIENAEDLEERVRARVLELLRDPQYDIQARACAGRDCPDPPRPYDNWTWQ</sequence>